<evidence type="ECO:0000256" key="1">
    <source>
        <dbReference type="ARBA" id="ARBA00022473"/>
    </source>
</evidence>
<evidence type="ECO:0000256" key="4">
    <source>
        <dbReference type="ARBA" id="ARBA00022737"/>
    </source>
</evidence>
<comment type="function">
    <text evidence="8">Putative Notch ligand involved in the mediation of Notch signaling.</text>
</comment>
<evidence type="ECO:0000256" key="3">
    <source>
        <dbReference type="ARBA" id="ARBA00022729"/>
    </source>
</evidence>
<dbReference type="CDD" id="cd00055">
    <property type="entry name" value="EGF_Lam"/>
    <property type="match status" value="1"/>
</dbReference>
<evidence type="ECO:0000256" key="5">
    <source>
        <dbReference type="ARBA" id="ARBA00023157"/>
    </source>
</evidence>
<dbReference type="InterPro" id="IPR050969">
    <property type="entry name" value="Dev_Signal_Modulators"/>
</dbReference>
<evidence type="ECO:0000259" key="9">
    <source>
        <dbReference type="PROSITE" id="PS50026"/>
    </source>
</evidence>
<dbReference type="SMART" id="SM00051">
    <property type="entry name" value="DSL"/>
    <property type="match status" value="1"/>
</dbReference>
<feature type="disulfide bond" evidence="6">
    <location>
        <begin position="357"/>
        <end position="366"/>
    </location>
</feature>
<feature type="non-terminal residue" evidence="11">
    <location>
        <position position="377"/>
    </location>
</feature>
<accession>A0ABQ7SCV9</accession>
<comment type="caution">
    <text evidence="11">The sequence shown here is derived from an EMBL/GenBank/DDBJ whole genome shotgun (WGS) entry which is preliminary data.</text>
</comment>
<dbReference type="PROSITE" id="PS50026">
    <property type="entry name" value="EGF_3"/>
    <property type="match status" value="1"/>
</dbReference>
<dbReference type="Proteomes" id="UP000825002">
    <property type="component" value="Unassembled WGS sequence"/>
</dbReference>
<dbReference type="InterPro" id="IPR001774">
    <property type="entry name" value="DSL"/>
</dbReference>
<keyword evidence="8" id="KW-1133">Transmembrane helix</keyword>
<comment type="caution">
    <text evidence="6">Lacks conserved residue(s) required for the propagation of feature annotation.</text>
</comment>
<evidence type="ECO:0000256" key="2">
    <source>
        <dbReference type="ARBA" id="ARBA00022536"/>
    </source>
</evidence>
<feature type="disulfide bond" evidence="7">
    <location>
        <begin position="304"/>
        <end position="316"/>
    </location>
</feature>
<dbReference type="InterPro" id="IPR002049">
    <property type="entry name" value="LE_dom"/>
</dbReference>
<comment type="subcellular location">
    <subcellularLocation>
        <location evidence="8">Membrane</location>
        <topology evidence="8">Single-pass type I membrane protein</topology>
    </subcellularLocation>
</comment>
<dbReference type="Gene3D" id="2.10.25.140">
    <property type="match status" value="1"/>
</dbReference>
<keyword evidence="5 6" id="KW-1015">Disulfide bond</keyword>
<keyword evidence="2 6" id="KW-0245">EGF-like domain</keyword>
<dbReference type="PANTHER" id="PTHR14949">
    <property type="entry name" value="EGF-LIKE-DOMAIN, MULTIPLE 7, 8"/>
    <property type="match status" value="1"/>
</dbReference>
<protein>
    <recommendedName>
        <fullName evidence="8">Delta-like protein</fullName>
    </recommendedName>
</protein>
<feature type="domain" description="DSL" evidence="10">
    <location>
        <begin position="289"/>
        <end position="333"/>
    </location>
</feature>
<dbReference type="InterPro" id="IPR000742">
    <property type="entry name" value="EGF"/>
</dbReference>
<feature type="disulfide bond" evidence="7">
    <location>
        <begin position="291"/>
        <end position="300"/>
    </location>
</feature>
<evidence type="ECO:0000313" key="12">
    <source>
        <dbReference type="Proteomes" id="UP000825002"/>
    </source>
</evidence>
<feature type="non-terminal residue" evidence="11">
    <location>
        <position position="1"/>
    </location>
</feature>
<feature type="domain" description="EGF-like" evidence="9">
    <location>
        <begin position="334"/>
        <end position="367"/>
    </location>
</feature>
<dbReference type="PROSITE" id="PS00022">
    <property type="entry name" value="EGF_1"/>
    <property type="match status" value="1"/>
</dbReference>
<dbReference type="Gene3D" id="2.60.40.3510">
    <property type="match status" value="1"/>
</dbReference>
<proteinExistence type="predicted"/>
<keyword evidence="12" id="KW-1185">Reference proteome</keyword>
<name>A0ABQ7SCV9_9ACAR</name>
<evidence type="ECO:0000256" key="8">
    <source>
        <dbReference type="RuleBase" id="RU280815"/>
    </source>
</evidence>
<keyword evidence="8" id="KW-0472">Membrane</keyword>
<dbReference type="Pfam" id="PF01414">
    <property type="entry name" value="DSL"/>
    <property type="match status" value="1"/>
</dbReference>
<keyword evidence="4 8" id="KW-0677">Repeat</keyword>
<dbReference type="PANTHER" id="PTHR14949:SF56">
    <property type="entry name" value="EGF-LIKE-DOMAIN, MULTIPLE 7"/>
    <property type="match status" value="1"/>
</dbReference>
<evidence type="ECO:0000313" key="11">
    <source>
        <dbReference type="EMBL" id="KAG9511239.1"/>
    </source>
</evidence>
<keyword evidence="3 8" id="KW-0732">Signal</keyword>
<dbReference type="PROSITE" id="PS51051">
    <property type="entry name" value="DSL"/>
    <property type="match status" value="1"/>
</dbReference>
<evidence type="ECO:0000256" key="7">
    <source>
        <dbReference type="PROSITE-ProRule" id="PRU00377"/>
    </source>
</evidence>
<dbReference type="EMBL" id="JAIFTH010000018">
    <property type="protein sequence ID" value="KAG9511239.1"/>
    <property type="molecule type" value="Genomic_DNA"/>
</dbReference>
<gene>
    <name evidence="11" type="primary">Ser</name>
    <name evidence="11" type="ORF">GZH46_00197</name>
</gene>
<sequence length="377" mass="42551">FLHANLNITNKMFDQRMARHRQHINSRYNAKISDRNHSSVKIYHECCLKAKRTQVEKKHEICKRHKFTSPLSIALIVLTLATWAARHVQASGAFELEFMRLDDVTPRIKSQPFTYAIVCLKEAFASQLSFPCAYGNASITLSHPLHVQQQQQQNRINHKNSIDIDNNIQQQANAATTASDSAALQSSESTNIELANVARIPFTFRWMKSFTLIVTLVDSQSAEVGNSLIGHQHSNSQQQFSNIRIHSQNDTHVSTENEVVPAQGASRLAIWSYRSSRSFKTNLGYRFRVYCSANYYGDDCATFCRARNDHFGHYNCSVSGQKVCLDGWHGIDCDIAKCRSDCNDQHGYCDKPGTCTCRPGWTGARCDQCLTYPGCAN</sequence>
<dbReference type="Gene3D" id="2.10.25.10">
    <property type="entry name" value="Laminin"/>
    <property type="match status" value="1"/>
</dbReference>
<evidence type="ECO:0000256" key="6">
    <source>
        <dbReference type="PROSITE-ProRule" id="PRU00076"/>
    </source>
</evidence>
<reference evidence="11 12" key="1">
    <citation type="submission" date="2020-10" db="EMBL/GenBank/DDBJ databases">
        <authorList>
            <person name="Klimov P.B."/>
            <person name="Dyachkov S.M."/>
            <person name="Chetverikov P.E."/>
        </authorList>
    </citation>
    <scope>NUCLEOTIDE SEQUENCE [LARGE SCALE GENOMIC DNA]</scope>
    <source>
        <strain evidence="11">BMOC 18-1129-001#AD2665</strain>
        <tissue evidence="11">Entire mites</tissue>
    </source>
</reference>
<keyword evidence="1 8" id="KW-0217">Developmental protein</keyword>
<organism evidence="11 12">
    <name type="scientific">Fragariocoptes setiger</name>
    <dbReference type="NCBI Taxonomy" id="1670756"/>
    <lineage>
        <taxon>Eukaryota</taxon>
        <taxon>Metazoa</taxon>
        <taxon>Ecdysozoa</taxon>
        <taxon>Arthropoda</taxon>
        <taxon>Chelicerata</taxon>
        <taxon>Arachnida</taxon>
        <taxon>Acari</taxon>
        <taxon>Acariformes</taxon>
        <taxon>Trombidiformes</taxon>
        <taxon>Prostigmata</taxon>
        <taxon>Eupodina</taxon>
        <taxon>Eriophyoidea</taxon>
        <taxon>Phytoptidae</taxon>
        <taxon>Fragariocoptes</taxon>
    </lineage>
</organism>
<feature type="disulfide bond" evidence="7">
    <location>
        <begin position="324"/>
        <end position="333"/>
    </location>
</feature>
<evidence type="ECO:0000259" key="10">
    <source>
        <dbReference type="PROSITE" id="PS51051"/>
    </source>
</evidence>
<keyword evidence="8" id="KW-0812">Transmembrane</keyword>